<evidence type="ECO:0000313" key="1">
    <source>
        <dbReference type="Proteomes" id="UP000887576"/>
    </source>
</evidence>
<protein>
    <submittedName>
        <fullName evidence="2">Uncharacterized protein</fullName>
    </submittedName>
</protein>
<reference evidence="2" key="1">
    <citation type="submission" date="2022-11" db="UniProtKB">
        <authorList>
            <consortium name="WormBaseParasite"/>
        </authorList>
    </citation>
    <scope>IDENTIFICATION</scope>
</reference>
<dbReference type="WBParaSite" id="JU765_v2.g10444.t1">
    <property type="protein sequence ID" value="JU765_v2.g10444.t1"/>
    <property type="gene ID" value="JU765_v2.g10444"/>
</dbReference>
<dbReference type="Proteomes" id="UP000887576">
    <property type="component" value="Unplaced"/>
</dbReference>
<name>A0AC34PVN2_9BILA</name>
<sequence length="222" mass="24638">MSEEINLATIDLEELKKREFSYRNELKKRIIVAEKIAAGENSEIEPFFFTDYTGKKGCGCKIPRKNLNDFLKVANYNWESGAHVSSSGNLGIGLDSAILKVRSNPVLRIVQSTDFFYPILANESDEKKSKVVGDFMAGFKFGCDFANVEIHGGQTVECPWMLIGGVGSAVVDVNTISKLDEAAPGDVLVLTKPLGIRPIVNAHQWIHSDPERIQQYSLDEKK</sequence>
<organism evidence="1 2">
    <name type="scientific">Panagrolaimus sp. JU765</name>
    <dbReference type="NCBI Taxonomy" id="591449"/>
    <lineage>
        <taxon>Eukaryota</taxon>
        <taxon>Metazoa</taxon>
        <taxon>Ecdysozoa</taxon>
        <taxon>Nematoda</taxon>
        <taxon>Chromadorea</taxon>
        <taxon>Rhabditida</taxon>
        <taxon>Tylenchina</taxon>
        <taxon>Panagrolaimomorpha</taxon>
        <taxon>Panagrolaimoidea</taxon>
        <taxon>Panagrolaimidae</taxon>
        <taxon>Panagrolaimus</taxon>
    </lineage>
</organism>
<evidence type="ECO:0000313" key="2">
    <source>
        <dbReference type="WBParaSite" id="JU765_v2.g10444.t1"/>
    </source>
</evidence>
<accession>A0AC34PVN2</accession>
<proteinExistence type="predicted"/>